<accession>A0AB34HPB2</accession>
<name>A0AB34HPB2_ESCRO</name>
<dbReference type="EMBL" id="JAIQCJ010001090">
    <property type="protein sequence ID" value="KAJ8792394.1"/>
    <property type="molecule type" value="Genomic_DNA"/>
</dbReference>
<dbReference type="Proteomes" id="UP001159641">
    <property type="component" value="Unassembled WGS sequence"/>
</dbReference>
<organism evidence="2 3">
    <name type="scientific">Eschrichtius robustus</name>
    <name type="common">California gray whale</name>
    <name type="synonym">Eschrichtius gibbosus</name>
    <dbReference type="NCBI Taxonomy" id="9764"/>
    <lineage>
        <taxon>Eukaryota</taxon>
        <taxon>Metazoa</taxon>
        <taxon>Chordata</taxon>
        <taxon>Craniata</taxon>
        <taxon>Vertebrata</taxon>
        <taxon>Euteleostomi</taxon>
        <taxon>Mammalia</taxon>
        <taxon>Eutheria</taxon>
        <taxon>Laurasiatheria</taxon>
        <taxon>Artiodactyla</taxon>
        <taxon>Whippomorpha</taxon>
        <taxon>Cetacea</taxon>
        <taxon>Mysticeti</taxon>
        <taxon>Eschrichtiidae</taxon>
        <taxon>Eschrichtius</taxon>
    </lineage>
</organism>
<feature type="compositionally biased region" description="Low complexity" evidence="1">
    <location>
        <begin position="192"/>
        <end position="204"/>
    </location>
</feature>
<protein>
    <submittedName>
        <fullName evidence="2">Uncharacterized protein</fullName>
    </submittedName>
</protein>
<comment type="caution">
    <text evidence="2">The sequence shown here is derived from an EMBL/GenBank/DDBJ whole genome shotgun (WGS) entry which is preliminary data.</text>
</comment>
<gene>
    <name evidence="2" type="ORF">J1605_019613</name>
</gene>
<feature type="region of interest" description="Disordered" evidence="1">
    <location>
        <begin position="185"/>
        <end position="234"/>
    </location>
</feature>
<proteinExistence type="predicted"/>
<keyword evidence="3" id="KW-1185">Reference proteome</keyword>
<evidence type="ECO:0000256" key="1">
    <source>
        <dbReference type="SAM" id="MobiDB-lite"/>
    </source>
</evidence>
<evidence type="ECO:0000313" key="2">
    <source>
        <dbReference type="EMBL" id="KAJ8792394.1"/>
    </source>
</evidence>
<dbReference type="AlphaFoldDB" id="A0AB34HPB2"/>
<reference evidence="2 3" key="1">
    <citation type="submission" date="2022-11" db="EMBL/GenBank/DDBJ databases">
        <title>Whole genome sequence of Eschrichtius robustus ER-17-0199.</title>
        <authorList>
            <person name="Bruniche-Olsen A."/>
            <person name="Black A.N."/>
            <person name="Fields C.J."/>
            <person name="Walden K."/>
            <person name="Dewoody J.A."/>
        </authorList>
    </citation>
    <scope>NUCLEOTIDE SEQUENCE [LARGE SCALE GENOMIC DNA]</scope>
    <source>
        <strain evidence="2">ER-17-0199</strain>
        <tissue evidence="2">Blubber</tissue>
    </source>
</reference>
<sequence length="234" mass="25228">MEGEEEGRWGHRLLQNIRSKRITLLALALIVARPYRWASVLRKRPHEYTAMVPKTGCCVGRNHRDTEIAVTGYLACPVGDKRLFDRIWDTASGQCLKTLIGTPPRLPPYFNLTRLQGAVSEVRARASAGELGRDTVASVVSLLCERGHPSDARPSPDRGITPCLSRCLPPPEAWAATSARREVSSCPDGRARAVPAAAPPLGGKPRPERLTASSSERSGAGTGGVVGSGVPFRF</sequence>
<evidence type="ECO:0000313" key="3">
    <source>
        <dbReference type="Proteomes" id="UP001159641"/>
    </source>
</evidence>